<dbReference type="Proteomes" id="UP001245285">
    <property type="component" value="Unassembled WGS sequence"/>
</dbReference>
<keyword evidence="2" id="KW-1185">Reference proteome</keyword>
<evidence type="ECO:0000313" key="2">
    <source>
        <dbReference type="Proteomes" id="UP001245285"/>
    </source>
</evidence>
<dbReference type="EMBL" id="JAVRHO010000011">
    <property type="protein sequence ID" value="MDT0646929.1"/>
    <property type="molecule type" value="Genomic_DNA"/>
</dbReference>
<evidence type="ECO:0000313" key="1">
    <source>
        <dbReference type="EMBL" id="MDT0646929.1"/>
    </source>
</evidence>
<evidence type="ECO:0008006" key="3">
    <source>
        <dbReference type="Google" id="ProtNLM"/>
    </source>
</evidence>
<comment type="caution">
    <text evidence="1">The sequence shown here is derived from an EMBL/GenBank/DDBJ whole genome shotgun (WGS) entry which is preliminary data.</text>
</comment>
<dbReference type="PROSITE" id="PS51257">
    <property type="entry name" value="PROKAR_LIPOPROTEIN"/>
    <property type="match status" value="1"/>
</dbReference>
<dbReference type="RefSeq" id="WP_311495091.1">
    <property type="nucleotide sequence ID" value="NZ_JAVRHO010000011.1"/>
</dbReference>
<reference evidence="1 2" key="1">
    <citation type="submission" date="2023-09" db="EMBL/GenBank/DDBJ databases">
        <authorList>
            <person name="Rey-Velasco X."/>
        </authorList>
    </citation>
    <scope>NUCLEOTIDE SEQUENCE [LARGE SCALE GENOMIC DNA]</scope>
    <source>
        <strain evidence="1 2">F260</strain>
    </source>
</reference>
<sequence>MNLRITFILLAIIGSISLTSCSMRLVDFTVISSKNVNLDIDRSQGVKTEGKKTYFLGIGWNIKDAMDEALESAGPEYDLLIDGVVRYGSYPFIATVTVEGTAVSSSAMKSSMSEAGYNEWLKNQNILTEDTAVVIEE</sequence>
<organism evidence="1 2">
    <name type="scientific">Autumnicola lenta</name>
    <dbReference type="NCBI Taxonomy" id="3075593"/>
    <lineage>
        <taxon>Bacteria</taxon>
        <taxon>Pseudomonadati</taxon>
        <taxon>Bacteroidota</taxon>
        <taxon>Flavobacteriia</taxon>
        <taxon>Flavobacteriales</taxon>
        <taxon>Flavobacteriaceae</taxon>
        <taxon>Autumnicola</taxon>
    </lineage>
</organism>
<accession>A0ABU3CKP9</accession>
<protein>
    <recommendedName>
        <fullName evidence="3">Lipoprotein</fullName>
    </recommendedName>
</protein>
<gene>
    <name evidence="1" type="ORF">RM545_09510</name>
</gene>
<name>A0ABU3CKP9_9FLAO</name>
<proteinExistence type="predicted"/>